<comment type="caution">
    <text evidence="1">The sequence shown here is derived from an EMBL/GenBank/DDBJ whole genome shotgun (WGS) entry which is preliminary data.</text>
</comment>
<evidence type="ECO:0000313" key="2">
    <source>
        <dbReference type="Proteomes" id="UP000188320"/>
    </source>
</evidence>
<sequence length="160" mass="17882">MMPKPFTKPEFLRQFEPDSFDYIDQSTGFILVNRGLQVIGHSNIFAIGDCNNIKGPKSESRSLSQAQCIGKTIGQWALTHAAKRPYLKVLPETWAADCESALLSIISNEKKEIGLYLSNGFSDTYKLKSYRKFEIDIKKTEGLKNLAKLVGSGIRGSFNN</sequence>
<proteinExistence type="predicted"/>
<reference evidence="2" key="1">
    <citation type="submission" date="2017-01" db="EMBL/GenBank/DDBJ databases">
        <authorList>
            <person name="Wang Y."/>
            <person name="White M."/>
            <person name="Kvist S."/>
            <person name="Moncalvo J.-M."/>
        </authorList>
    </citation>
    <scope>NUCLEOTIDE SEQUENCE [LARGE SCALE GENOMIC DNA]</scope>
    <source>
        <strain evidence="2">COL-18-3</strain>
    </source>
</reference>
<evidence type="ECO:0000313" key="1">
    <source>
        <dbReference type="EMBL" id="OMH86057.1"/>
    </source>
</evidence>
<protein>
    <submittedName>
        <fullName evidence="1">Uncharacterized protein</fullName>
    </submittedName>
</protein>
<dbReference type="SUPFAM" id="SSF51905">
    <property type="entry name" value="FAD/NAD(P)-binding domain"/>
    <property type="match status" value="1"/>
</dbReference>
<dbReference type="OrthoDB" id="202203at2759"/>
<dbReference type="Proteomes" id="UP000188320">
    <property type="component" value="Unassembled WGS sequence"/>
</dbReference>
<organism evidence="1 2">
    <name type="scientific">Zancudomyces culisetae</name>
    <name type="common">Gut fungus</name>
    <name type="synonym">Smittium culisetae</name>
    <dbReference type="NCBI Taxonomy" id="1213189"/>
    <lineage>
        <taxon>Eukaryota</taxon>
        <taxon>Fungi</taxon>
        <taxon>Fungi incertae sedis</taxon>
        <taxon>Zoopagomycota</taxon>
        <taxon>Kickxellomycotina</taxon>
        <taxon>Harpellomycetes</taxon>
        <taxon>Harpellales</taxon>
        <taxon>Legeriomycetaceae</taxon>
        <taxon>Zancudomyces</taxon>
    </lineage>
</organism>
<dbReference type="EMBL" id="LSSK01000019">
    <property type="protein sequence ID" value="OMH86057.1"/>
    <property type="molecule type" value="Genomic_DNA"/>
</dbReference>
<dbReference type="Gene3D" id="3.50.50.60">
    <property type="entry name" value="FAD/NAD(P)-binding domain"/>
    <property type="match status" value="1"/>
</dbReference>
<keyword evidence="2" id="KW-1185">Reference proteome</keyword>
<dbReference type="InterPro" id="IPR036188">
    <property type="entry name" value="FAD/NAD-bd_sf"/>
</dbReference>
<dbReference type="AlphaFoldDB" id="A0A1R1PYN8"/>
<gene>
    <name evidence="1" type="ORF">AX774_g372</name>
</gene>
<name>A0A1R1PYN8_ZANCU</name>
<accession>A0A1R1PYN8</accession>